<gene>
    <name evidence="3" type="ORF">D0Z08_07885</name>
</gene>
<dbReference type="Pfam" id="PF07087">
    <property type="entry name" value="DUF1353"/>
    <property type="match status" value="1"/>
</dbReference>
<keyword evidence="4" id="KW-1185">Reference proteome</keyword>
<comment type="caution">
    <text evidence="3">The sequence shown here is derived from an EMBL/GenBank/DDBJ whole genome shotgun (WGS) entry which is preliminary data.</text>
</comment>
<sequence>MELGPTTPQPAAFYDGGLPPGDPRPDLRAKIMLERVEKESGGLARESFRMLRRIAYQDEEYGEILVPADLDTFDTDLTSVPALLTWLVPKTGAHLPAALLHDGMVGRRDYVATGYPPDADPIDRVAADLVFRRAMRDSYIPLIRRWLVWSAVTLGTIRHGSDGWSRAQHLRYQVTALGTLLLVAVLGAIATLDLFDVVAWLPWMGADRGFVVELAGGLAGAIVIPLVLGLAWGRFAIAGAMTGIALAVLLHVTVLLLAVTGLYQVAERVARRTPVAGLVLIGLVLAASLVWTVLLVGTSG</sequence>
<dbReference type="Proteomes" id="UP000283644">
    <property type="component" value="Unassembled WGS sequence"/>
</dbReference>
<feature type="transmembrane region" description="Helical" evidence="2">
    <location>
        <begin position="275"/>
        <end position="297"/>
    </location>
</feature>
<dbReference type="EMBL" id="QXGH01000012">
    <property type="protein sequence ID" value="RHW27591.1"/>
    <property type="molecule type" value="Genomic_DNA"/>
</dbReference>
<evidence type="ECO:0000256" key="1">
    <source>
        <dbReference type="SAM" id="MobiDB-lite"/>
    </source>
</evidence>
<dbReference type="OrthoDB" id="4476615at2"/>
<evidence type="ECO:0000313" key="3">
    <source>
        <dbReference type="EMBL" id="RHW27591.1"/>
    </source>
</evidence>
<protein>
    <submittedName>
        <fullName evidence="3">DUF1353 domain-containing protein</fullName>
    </submittedName>
</protein>
<feature type="transmembrane region" description="Helical" evidence="2">
    <location>
        <begin position="180"/>
        <end position="203"/>
    </location>
</feature>
<organism evidence="3 4">
    <name type="scientific">Nocardioides immobilis</name>
    <dbReference type="NCBI Taxonomy" id="2049295"/>
    <lineage>
        <taxon>Bacteria</taxon>
        <taxon>Bacillati</taxon>
        <taxon>Actinomycetota</taxon>
        <taxon>Actinomycetes</taxon>
        <taxon>Propionibacteriales</taxon>
        <taxon>Nocardioidaceae</taxon>
        <taxon>Nocardioides</taxon>
    </lineage>
</organism>
<proteinExistence type="predicted"/>
<evidence type="ECO:0000256" key="2">
    <source>
        <dbReference type="SAM" id="Phobius"/>
    </source>
</evidence>
<keyword evidence="2" id="KW-0812">Transmembrane</keyword>
<keyword evidence="2" id="KW-0472">Membrane</keyword>
<dbReference type="RefSeq" id="WP_118924391.1">
    <property type="nucleotide sequence ID" value="NZ_QXGH01000012.1"/>
</dbReference>
<feature type="region of interest" description="Disordered" evidence="1">
    <location>
        <begin position="1"/>
        <end position="25"/>
    </location>
</feature>
<keyword evidence="2" id="KW-1133">Transmembrane helix</keyword>
<dbReference type="AlphaFoldDB" id="A0A417Y4X1"/>
<reference evidence="3 4" key="1">
    <citation type="submission" date="2018-09" db="EMBL/GenBank/DDBJ databases">
        <title>Genome sequencing of Nocardioides immobilis CCTCC AB 2017083 for comparison to Nocardioides silvaticus.</title>
        <authorList>
            <person name="Li C."/>
            <person name="Wang G."/>
        </authorList>
    </citation>
    <scope>NUCLEOTIDE SEQUENCE [LARGE SCALE GENOMIC DNA]</scope>
    <source>
        <strain evidence="3 4">CCTCC AB 2017083</strain>
    </source>
</reference>
<dbReference type="InterPro" id="IPR010767">
    <property type="entry name" value="Phage_CGC-2007_Cje0229"/>
</dbReference>
<accession>A0A417Y4X1</accession>
<feature type="transmembrane region" description="Helical" evidence="2">
    <location>
        <begin position="210"/>
        <end position="232"/>
    </location>
</feature>
<evidence type="ECO:0000313" key="4">
    <source>
        <dbReference type="Proteomes" id="UP000283644"/>
    </source>
</evidence>
<feature type="transmembrane region" description="Helical" evidence="2">
    <location>
        <begin position="238"/>
        <end position="263"/>
    </location>
</feature>
<name>A0A417Y4X1_9ACTN</name>